<evidence type="ECO:0000313" key="2">
    <source>
        <dbReference type="EMBL" id="PKU92809.1"/>
    </source>
</evidence>
<dbReference type="AlphaFoldDB" id="A0A2N3QMA6"/>
<feature type="region of interest" description="Disordered" evidence="1">
    <location>
        <begin position="105"/>
        <end position="126"/>
    </location>
</feature>
<evidence type="ECO:0000313" key="3">
    <source>
        <dbReference type="Proteomes" id="UP000233727"/>
    </source>
</evidence>
<gene>
    <name evidence="2" type="ORF">CQR47_0658</name>
</gene>
<comment type="caution">
    <text evidence="2">The sequence shown here is derived from an EMBL/GenBank/DDBJ whole genome shotgun (WGS) entry which is preliminary data.</text>
</comment>
<organism evidence="2 3">
    <name type="scientific">Bifidobacterium thermophilum</name>
    <dbReference type="NCBI Taxonomy" id="33905"/>
    <lineage>
        <taxon>Bacteria</taxon>
        <taxon>Bacillati</taxon>
        <taxon>Actinomycetota</taxon>
        <taxon>Actinomycetes</taxon>
        <taxon>Bifidobacteriales</taxon>
        <taxon>Bifidobacteriaceae</taxon>
        <taxon>Bifidobacterium</taxon>
    </lineage>
</organism>
<feature type="region of interest" description="Disordered" evidence="1">
    <location>
        <begin position="147"/>
        <end position="171"/>
    </location>
</feature>
<protein>
    <submittedName>
        <fullName evidence="2">Uncharacterized protein</fullName>
    </submittedName>
</protein>
<dbReference type="Proteomes" id="UP000233727">
    <property type="component" value="Unassembled WGS sequence"/>
</dbReference>
<evidence type="ECO:0000256" key="1">
    <source>
        <dbReference type="SAM" id="MobiDB-lite"/>
    </source>
</evidence>
<sequence>MSSGRLLEPGGNVRSRWMAIRVETHDRTRGMWGLVHFQGPPLRRVLLYPAAVGMPAYRVSVYRVSVYRVSGRIGQHTFQSRRSCSSQTVYRTFCRRSQTTQRRHNLLPTPMTPSAPAQPSTDAHRPLSFGKNRGIFGETAHADNADLYGLDAGTTGESRQSAKSDSPRGPSSCATHFACDGLRTRPSSCTTVLTPTRGLAYDFFEHYSSS</sequence>
<name>A0A2N3QMA6_9BIFI</name>
<dbReference type="EMBL" id="PCGY01000011">
    <property type="protein sequence ID" value="PKU92809.1"/>
    <property type="molecule type" value="Genomic_DNA"/>
</dbReference>
<accession>A0A2N3QMA6</accession>
<reference evidence="2 3" key="1">
    <citation type="submission" date="2017-10" db="EMBL/GenBank/DDBJ databases">
        <title>Bifidobacterium genomics.</title>
        <authorList>
            <person name="Lugli G.A."/>
            <person name="Milani C."/>
            <person name="Mancabelli L."/>
        </authorList>
    </citation>
    <scope>NUCLEOTIDE SEQUENCE [LARGE SCALE GENOMIC DNA]</scope>
    <source>
        <strain evidence="2 3">1542B</strain>
    </source>
</reference>
<proteinExistence type="predicted"/>